<dbReference type="Proteomes" id="UP001148838">
    <property type="component" value="Unassembled WGS sequence"/>
</dbReference>
<evidence type="ECO:0000256" key="3">
    <source>
        <dbReference type="ARBA" id="ARBA00022833"/>
    </source>
</evidence>
<keyword evidence="8" id="KW-1185">Reference proteome</keyword>
<evidence type="ECO:0000259" key="6">
    <source>
        <dbReference type="PROSITE" id="PS50157"/>
    </source>
</evidence>
<name>A0ABQ8RW08_PERAM</name>
<feature type="region of interest" description="Disordered" evidence="5">
    <location>
        <begin position="1"/>
        <end position="34"/>
    </location>
</feature>
<keyword evidence="2 4" id="KW-0863">Zinc-finger</keyword>
<evidence type="ECO:0000256" key="4">
    <source>
        <dbReference type="PROSITE-ProRule" id="PRU00042"/>
    </source>
</evidence>
<evidence type="ECO:0000256" key="5">
    <source>
        <dbReference type="SAM" id="MobiDB-lite"/>
    </source>
</evidence>
<keyword evidence="1" id="KW-0479">Metal-binding</keyword>
<feature type="domain" description="C2H2-type" evidence="6">
    <location>
        <begin position="194"/>
        <end position="221"/>
    </location>
</feature>
<proteinExistence type="predicted"/>
<dbReference type="PROSITE" id="PS00028">
    <property type="entry name" value="ZINC_FINGER_C2H2_1"/>
    <property type="match status" value="6"/>
</dbReference>
<feature type="domain" description="C2H2-type" evidence="6">
    <location>
        <begin position="278"/>
        <end position="305"/>
    </location>
</feature>
<dbReference type="InterPro" id="IPR036236">
    <property type="entry name" value="Znf_C2H2_sf"/>
</dbReference>
<feature type="domain" description="C2H2-type" evidence="6">
    <location>
        <begin position="166"/>
        <end position="193"/>
    </location>
</feature>
<dbReference type="Pfam" id="PF13465">
    <property type="entry name" value="zf-H2C2_2"/>
    <property type="match status" value="1"/>
</dbReference>
<dbReference type="PANTHER" id="PTHR23235:SF120">
    <property type="entry name" value="KRUPPEL-LIKE FACTOR 15"/>
    <property type="match status" value="1"/>
</dbReference>
<accession>A0ABQ8RW08</accession>
<feature type="region of interest" description="Disordered" evidence="5">
    <location>
        <begin position="57"/>
        <end position="127"/>
    </location>
</feature>
<comment type="caution">
    <text evidence="7">The sequence shown here is derived from an EMBL/GenBank/DDBJ whole genome shotgun (WGS) entry which is preliminary data.</text>
</comment>
<keyword evidence="3" id="KW-0862">Zinc</keyword>
<organism evidence="7 8">
    <name type="scientific">Periplaneta americana</name>
    <name type="common">American cockroach</name>
    <name type="synonym">Blatta americana</name>
    <dbReference type="NCBI Taxonomy" id="6978"/>
    <lineage>
        <taxon>Eukaryota</taxon>
        <taxon>Metazoa</taxon>
        <taxon>Ecdysozoa</taxon>
        <taxon>Arthropoda</taxon>
        <taxon>Hexapoda</taxon>
        <taxon>Insecta</taxon>
        <taxon>Pterygota</taxon>
        <taxon>Neoptera</taxon>
        <taxon>Polyneoptera</taxon>
        <taxon>Dictyoptera</taxon>
        <taxon>Blattodea</taxon>
        <taxon>Blattoidea</taxon>
        <taxon>Blattidae</taxon>
        <taxon>Blattinae</taxon>
        <taxon>Periplaneta</taxon>
    </lineage>
</organism>
<dbReference type="PANTHER" id="PTHR23235">
    <property type="entry name" value="KRUEPPEL-LIKE TRANSCRIPTION FACTOR"/>
    <property type="match status" value="1"/>
</dbReference>
<evidence type="ECO:0000256" key="2">
    <source>
        <dbReference type="ARBA" id="ARBA00022771"/>
    </source>
</evidence>
<dbReference type="InterPro" id="IPR013087">
    <property type="entry name" value="Znf_C2H2_type"/>
</dbReference>
<dbReference type="SUPFAM" id="SSF57667">
    <property type="entry name" value="beta-beta-alpha zinc fingers"/>
    <property type="match status" value="4"/>
</dbReference>
<dbReference type="EMBL" id="JAJSOF020000041">
    <property type="protein sequence ID" value="KAJ4425807.1"/>
    <property type="molecule type" value="Genomic_DNA"/>
</dbReference>
<feature type="domain" description="C2H2-type" evidence="6">
    <location>
        <begin position="138"/>
        <end position="165"/>
    </location>
</feature>
<feature type="domain" description="C2H2-type" evidence="6">
    <location>
        <begin position="222"/>
        <end position="249"/>
    </location>
</feature>
<dbReference type="PROSITE" id="PS50157">
    <property type="entry name" value="ZINC_FINGER_C2H2_2"/>
    <property type="match status" value="6"/>
</dbReference>
<gene>
    <name evidence="7" type="ORF">ANN_27433</name>
</gene>
<evidence type="ECO:0000313" key="8">
    <source>
        <dbReference type="Proteomes" id="UP001148838"/>
    </source>
</evidence>
<feature type="domain" description="C2H2-type" evidence="6">
    <location>
        <begin position="250"/>
        <end position="277"/>
    </location>
</feature>
<evidence type="ECO:0000313" key="7">
    <source>
        <dbReference type="EMBL" id="KAJ4425807.1"/>
    </source>
</evidence>
<dbReference type="SMART" id="SM00355">
    <property type="entry name" value="ZnF_C2H2"/>
    <property type="match status" value="6"/>
</dbReference>
<feature type="compositionally biased region" description="Basic and acidic residues" evidence="5">
    <location>
        <begin position="59"/>
        <end position="71"/>
    </location>
</feature>
<evidence type="ECO:0000256" key="1">
    <source>
        <dbReference type="ARBA" id="ARBA00022723"/>
    </source>
</evidence>
<sequence length="368" mass="41498">MQLNDCTYTEEQRPSLEEGTLSNPQGDGIKTEYEDPSYHLNSEVKIEETPLPVNFPIKSEAEDVGTVKEEQSLEVTTEEAEFLPERSLNTDDSETRPVSTSPEKSAWDGTVKSQDYDQLPRRNKLQSRSRKCRTKRCLKCDICGLVLKTAAKFSIHFRAHTEKRKSKCDICGKSFSQSGNLTAHLRTHTGEKPFKCATCGKCFGRSGSLKYHVRTHTGEKPFKCDVCGKYFSQLGTLRVHLRAHTGERLYRCVFCNKCFLHSGSLKIHIRSHTGEKPYECDTCGKGFTTSATLRDHERIHAKDKHYKCCICGNIYSTSGGLSASFSRAYQHSMALRRRYSDGSPASQYRLSIRLVQKAPVASRIPDDA</sequence>
<protein>
    <recommendedName>
        <fullName evidence="6">C2H2-type domain-containing protein</fullName>
    </recommendedName>
</protein>
<reference evidence="7 8" key="1">
    <citation type="journal article" date="2022" name="Allergy">
        <title>Genome assembly and annotation of Periplaneta americana reveal a comprehensive cockroach allergen profile.</title>
        <authorList>
            <person name="Wang L."/>
            <person name="Xiong Q."/>
            <person name="Saelim N."/>
            <person name="Wang L."/>
            <person name="Nong W."/>
            <person name="Wan A.T."/>
            <person name="Shi M."/>
            <person name="Liu X."/>
            <person name="Cao Q."/>
            <person name="Hui J.H.L."/>
            <person name="Sookrung N."/>
            <person name="Leung T.F."/>
            <person name="Tungtrongchitr A."/>
            <person name="Tsui S.K.W."/>
        </authorList>
    </citation>
    <scope>NUCLEOTIDE SEQUENCE [LARGE SCALE GENOMIC DNA]</scope>
    <source>
        <strain evidence="7">PWHHKU_190912</strain>
    </source>
</reference>
<dbReference type="Gene3D" id="3.30.160.60">
    <property type="entry name" value="Classic Zinc Finger"/>
    <property type="match status" value="5"/>
</dbReference>
<dbReference type="Pfam" id="PF00096">
    <property type="entry name" value="zf-C2H2"/>
    <property type="match status" value="2"/>
</dbReference>